<keyword evidence="2" id="KW-0812">Transmembrane</keyword>
<evidence type="ECO:0000256" key="3">
    <source>
        <dbReference type="ARBA" id="ARBA00022729"/>
    </source>
</evidence>
<evidence type="ECO:0000256" key="4">
    <source>
        <dbReference type="ARBA" id="ARBA00022989"/>
    </source>
</evidence>
<keyword evidence="5" id="KW-0472">Membrane</keyword>
<dbReference type="PANTHER" id="PTHR23037">
    <property type="entry name" value="CYTOKINE RECEPTOR"/>
    <property type="match status" value="1"/>
</dbReference>
<dbReference type="AlphaFoldDB" id="L5KEU6"/>
<gene>
    <name evidence="10" type="ORF">PAL_GLEAN10002368</name>
</gene>
<dbReference type="InParanoid" id="L5KEU6"/>
<organism evidence="10 11">
    <name type="scientific">Pteropus alecto</name>
    <name type="common">Black flying fox</name>
    <dbReference type="NCBI Taxonomy" id="9402"/>
    <lineage>
        <taxon>Eukaryota</taxon>
        <taxon>Metazoa</taxon>
        <taxon>Chordata</taxon>
        <taxon>Craniata</taxon>
        <taxon>Vertebrata</taxon>
        <taxon>Euteleostomi</taxon>
        <taxon>Mammalia</taxon>
        <taxon>Eutheria</taxon>
        <taxon>Laurasiatheria</taxon>
        <taxon>Chiroptera</taxon>
        <taxon>Yinpterochiroptera</taxon>
        <taxon>Pteropodoidea</taxon>
        <taxon>Pteropodidae</taxon>
        <taxon>Pteropodinae</taxon>
        <taxon>Pteropus</taxon>
    </lineage>
</organism>
<protein>
    <submittedName>
        <fullName evidence="10">Interleukin-3 receptor subunit alpha</fullName>
    </submittedName>
</protein>
<evidence type="ECO:0000256" key="2">
    <source>
        <dbReference type="ARBA" id="ARBA00022692"/>
    </source>
</evidence>
<evidence type="ECO:0000313" key="10">
    <source>
        <dbReference type="EMBL" id="ELK09013.1"/>
    </source>
</evidence>
<dbReference type="PANTHER" id="PTHR23037:SF46">
    <property type="entry name" value="INTERLEUKIN 5 RECEPTOR SUBUNIT ALPHA"/>
    <property type="match status" value="1"/>
</dbReference>
<dbReference type="PROSITE" id="PS01356">
    <property type="entry name" value="HEMATOPO_REC_S_F2"/>
    <property type="match status" value="1"/>
</dbReference>
<dbReference type="Pfam" id="PF09240">
    <property type="entry name" value="IL6Ra-bind"/>
    <property type="match status" value="1"/>
</dbReference>
<keyword evidence="7" id="KW-0325">Glycoprotein</keyword>
<dbReference type="Gene3D" id="2.60.40.3850">
    <property type="match status" value="1"/>
</dbReference>
<keyword evidence="6 10" id="KW-0675">Receptor</keyword>
<dbReference type="GO" id="GO:0009897">
    <property type="term" value="C:external side of plasma membrane"/>
    <property type="evidence" value="ECO:0007669"/>
    <property type="project" value="TreeGrafter"/>
</dbReference>
<evidence type="ECO:0000256" key="8">
    <source>
        <dbReference type="SAM" id="MobiDB-lite"/>
    </source>
</evidence>
<dbReference type="GO" id="GO:0004896">
    <property type="term" value="F:cytokine receptor activity"/>
    <property type="evidence" value="ECO:0007669"/>
    <property type="project" value="InterPro"/>
</dbReference>
<comment type="subcellular location">
    <subcellularLocation>
        <location evidence="1">Membrane</location>
        <topology evidence="1">Single-pass type I membrane protein</topology>
    </subcellularLocation>
</comment>
<dbReference type="eggNOG" id="ENOG502RZVR">
    <property type="taxonomic scope" value="Eukaryota"/>
</dbReference>
<feature type="region of interest" description="Disordered" evidence="8">
    <location>
        <begin position="28"/>
        <end position="50"/>
    </location>
</feature>
<evidence type="ECO:0000259" key="9">
    <source>
        <dbReference type="Pfam" id="PF09240"/>
    </source>
</evidence>
<reference evidence="11" key="1">
    <citation type="journal article" date="2013" name="Science">
        <title>Comparative analysis of bat genomes provides insight into the evolution of flight and immunity.</title>
        <authorList>
            <person name="Zhang G."/>
            <person name="Cowled C."/>
            <person name="Shi Z."/>
            <person name="Huang Z."/>
            <person name="Bishop-Lilly K.A."/>
            <person name="Fang X."/>
            <person name="Wynne J.W."/>
            <person name="Xiong Z."/>
            <person name="Baker M.L."/>
            <person name="Zhao W."/>
            <person name="Tachedjian M."/>
            <person name="Zhu Y."/>
            <person name="Zhou P."/>
            <person name="Jiang X."/>
            <person name="Ng J."/>
            <person name="Yang L."/>
            <person name="Wu L."/>
            <person name="Xiao J."/>
            <person name="Feng Y."/>
            <person name="Chen Y."/>
            <person name="Sun X."/>
            <person name="Zhang Y."/>
            <person name="Marsh G.A."/>
            <person name="Crameri G."/>
            <person name="Broder C.C."/>
            <person name="Frey K.G."/>
            <person name="Wang L.F."/>
            <person name="Wang J."/>
        </authorList>
    </citation>
    <scope>NUCLEOTIDE SEQUENCE [LARGE SCALE GENOMIC DNA]</scope>
</reference>
<dbReference type="FunCoup" id="L5KEU6">
    <property type="interactions" value="51"/>
</dbReference>
<dbReference type="Gene3D" id="2.60.40.10">
    <property type="entry name" value="Immunoglobulins"/>
    <property type="match status" value="3"/>
</dbReference>
<dbReference type="SUPFAM" id="SSF49265">
    <property type="entry name" value="Fibronectin type III"/>
    <property type="match status" value="2"/>
</dbReference>
<feature type="domain" description="Type I cytokine receptor cytokine-binding" evidence="9">
    <location>
        <begin position="208"/>
        <end position="294"/>
    </location>
</feature>
<evidence type="ECO:0000256" key="5">
    <source>
        <dbReference type="ARBA" id="ARBA00023136"/>
    </source>
</evidence>
<keyword evidence="3" id="KW-0732">Signal</keyword>
<evidence type="ECO:0000313" key="11">
    <source>
        <dbReference type="Proteomes" id="UP000010552"/>
    </source>
</evidence>
<proteinExistence type="predicted"/>
<sequence length="368" mass="41936">MMDRRVHARPRERAAVLRLAASSQLPGCPPPALTLEQADSTPFPVSPPDGHDDEVECPHYLVDSKGTRVGCHFDKLAEPKRTDNYFFLVNGTSKQTAIQFVDFTPFKAVQMEKYNPPANITIRYNGSCHLIRWDNPETRFEMPSHMLCYELDIQRQARNHRHCKFYVLMKCEASNYTVHVTLRDGSVFSTWIQYLEQEGEPGSAAEHLDCWVHDVHVLTCSWQVGREAPRDVQYHLYLENVNTEQRWPCPQYTANDQGTYVQCRFGNISGFASTQYRLLVNGTSKDSRIRCSELVTPLSYIEKLTAPNMTGSCNESDSIMEWKMSSHLNTNFNYELEIQKVKRAVPGGARRPQGLHFGALGATKRGQA</sequence>
<dbReference type="Proteomes" id="UP000010552">
    <property type="component" value="Unassembled WGS sequence"/>
</dbReference>
<dbReference type="InterPro" id="IPR003532">
    <property type="entry name" value="Short_hematopoietin_rcpt_2_CS"/>
</dbReference>
<keyword evidence="11" id="KW-1185">Reference proteome</keyword>
<evidence type="ECO:0000256" key="6">
    <source>
        <dbReference type="ARBA" id="ARBA00023170"/>
    </source>
</evidence>
<accession>L5KEU6</accession>
<dbReference type="InterPro" id="IPR015321">
    <property type="entry name" value="TypeI_recpt_CBD"/>
</dbReference>
<evidence type="ECO:0000256" key="7">
    <source>
        <dbReference type="ARBA" id="ARBA00023180"/>
    </source>
</evidence>
<dbReference type="EMBL" id="KB030851">
    <property type="protein sequence ID" value="ELK09013.1"/>
    <property type="molecule type" value="Genomic_DNA"/>
</dbReference>
<keyword evidence="4" id="KW-1133">Transmembrane helix</keyword>
<dbReference type="STRING" id="9402.L5KEU6"/>
<evidence type="ECO:0000256" key="1">
    <source>
        <dbReference type="ARBA" id="ARBA00004479"/>
    </source>
</evidence>
<dbReference type="InterPro" id="IPR013783">
    <property type="entry name" value="Ig-like_fold"/>
</dbReference>
<dbReference type="InterPro" id="IPR036116">
    <property type="entry name" value="FN3_sf"/>
</dbReference>
<feature type="region of interest" description="Disordered" evidence="8">
    <location>
        <begin position="349"/>
        <end position="368"/>
    </location>
</feature>
<name>L5KEU6_PTEAL</name>